<dbReference type="Proteomes" id="UP000245207">
    <property type="component" value="Unassembled WGS sequence"/>
</dbReference>
<dbReference type="STRING" id="35608.A0A2U1NK06"/>
<evidence type="ECO:0000313" key="2">
    <source>
        <dbReference type="Proteomes" id="UP000245207"/>
    </source>
</evidence>
<evidence type="ECO:0000313" key="1">
    <source>
        <dbReference type="EMBL" id="PWA73808.1"/>
    </source>
</evidence>
<organism evidence="1 2">
    <name type="scientific">Artemisia annua</name>
    <name type="common">Sweet wormwood</name>
    <dbReference type="NCBI Taxonomy" id="35608"/>
    <lineage>
        <taxon>Eukaryota</taxon>
        <taxon>Viridiplantae</taxon>
        <taxon>Streptophyta</taxon>
        <taxon>Embryophyta</taxon>
        <taxon>Tracheophyta</taxon>
        <taxon>Spermatophyta</taxon>
        <taxon>Magnoliopsida</taxon>
        <taxon>eudicotyledons</taxon>
        <taxon>Gunneridae</taxon>
        <taxon>Pentapetalae</taxon>
        <taxon>asterids</taxon>
        <taxon>campanulids</taxon>
        <taxon>Asterales</taxon>
        <taxon>Asteraceae</taxon>
        <taxon>Asteroideae</taxon>
        <taxon>Anthemideae</taxon>
        <taxon>Artemisiinae</taxon>
        <taxon>Artemisia</taxon>
    </lineage>
</organism>
<name>A0A2U1NK06_ARTAN</name>
<dbReference type="EMBL" id="PKPP01002673">
    <property type="protein sequence ID" value="PWA73808.1"/>
    <property type="molecule type" value="Genomic_DNA"/>
</dbReference>
<sequence>MGDCLSWMDCLFAKAEGLKNEIFGVIEQNCEIRVVRLQELEEAVQSHIVPGFGKKLSSLLYKRFQYVRSSKRKQWEHIRSGALNNFEKPPRDALNSGQGFATTARDCINKFANYLMINVKLRKQNVAQQSKNDKLDEYKNHYPKMDSIKLLLLMKW</sequence>
<protein>
    <submittedName>
        <fullName evidence="1">Protein ROOT HAIR DEFECTIVE 3</fullName>
    </submittedName>
</protein>
<dbReference type="OrthoDB" id="1597724at2759"/>
<keyword evidence="2" id="KW-1185">Reference proteome</keyword>
<comment type="caution">
    <text evidence="1">The sequence shown here is derived from an EMBL/GenBank/DDBJ whole genome shotgun (WGS) entry which is preliminary data.</text>
</comment>
<reference evidence="1 2" key="1">
    <citation type="journal article" date="2018" name="Mol. Plant">
        <title>The genome of Artemisia annua provides insight into the evolution of Asteraceae family and artemisinin biosynthesis.</title>
        <authorList>
            <person name="Shen Q."/>
            <person name="Zhang L."/>
            <person name="Liao Z."/>
            <person name="Wang S."/>
            <person name="Yan T."/>
            <person name="Shi P."/>
            <person name="Liu M."/>
            <person name="Fu X."/>
            <person name="Pan Q."/>
            <person name="Wang Y."/>
            <person name="Lv Z."/>
            <person name="Lu X."/>
            <person name="Zhang F."/>
            <person name="Jiang W."/>
            <person name="Ma Y."/>
            <person name="Chen M."/>
            <person name="Hao X."/>
            <person name="Li L."/>
            <person name="Tang Y."/>
            <person name="Lv G."/>
            <person name="Zhou Y."/>
            <person name="Sun X."/>
            <person name="Brodelius P.E."/>
            <person name="Rose J.K.C."/>
            <person name="Tang K."/>
        </authorList>
    </citation>
    <scope>NUCLEOTIDE SEQUENCE [LARGE SCALE GENOMIC DNA]</scope>
    <source>
        <strain evidence="2">cv. Huhao1</strain>
        <tissue evidence="1">Leaf</tissue>
    </source>
</reference>
<accession>A0A2U1NK06</accession>
<proteinExistence type="predicted"/>
<dbReference type="AlphaFoldDB" id="A0A2U1NK06"/>
<gene>
    <name evidence="1" type="ORF">CTI12_AA257650</name>
</gene>